<dbReference type="Gene3D" id="3.40.50.300">
    <property type="entry name" value="P-loop containing nucleotide triphosphate hydrolases"/>
    <property type="match status" value="1"/>
</dbReference>
<evidence type="ECO:0000313" key="5">
    <source>
        <dbReference type="EMBL" id="KAF2097497.1"/>
    </source>
</evidence>
<comment type="caution">
    <text evidence="5">The sequence shown here is derived from an EMBL/GenBank/DDBJ whole genome shotgun (WGS) entry which is preliminary data.</text>
</comment>
<gene>
    <name evidence="5" type="ORF">NA57DRAFT_77754</name>
</gene>
<dbReference type="AlphaFoldDB" id="A0A9P4M7N1"/>
<evidence type="ECO:0000256" key="4">
    <source>
        <dbReference type="ARBA" id="ARBA00048098"/>
    </source>
</evidence>
<dbReference type="InterPro" id="IPR001806">
    <property type="entry name" value="Small_GTPase"/>
</dbReference>
<dbReference type="SMART" id="SM00175">
    <property type="entry name" value="RAB"/>
    <property type="match status" value="1"/>
</dbReference>
<dbReference type="GO" id="GO:0003925">
    <property type="term" value="F:G protein activity"/>
    <property type="evidence" value="ECO:0007669"/>
    <property type="project" value="UniProtKB-EC"/>
</dbReference>
<organism evidence="5 6">
    <name type="scientific">Rhizodiscina lignyota</name>
    <dbReference type="NCBI Taxonomy" id="1504668"/>
    <lineage>
        <taxon>Eukaryota</taxon>
        <taxon>Fungi</taxon>
        <taxon>Dikarya</taxon>
        <taxon>Ascomycota</taxon>
        <taxon>Pezizomycotina</taxon>
        <taxon>Dothideomycetes</taxon>
        <taxon>Pleosporomycetidae</taxon>
        <taxon>Aulographales</taxon>
        <taxon>Rhizodiscinaceae</taxon>
        <taxon>Rhizodiscina</taxon>
    </lineage>
</organism>
<dbReference type="PROSITE" id="PS51419">
    <property type="entry name" value="RAB"/>
    <property type="match status" value="1"/>
</dbReference>
<comment type="similarity">
    <text evidence="1">Belongs to the small GTPase superfamily. Ras family.</text>
</comment>
<dbReference type="GO" id="GO:0005525">
    <property type="term" value="F:GTP binding"/>
    <property type="evidence" value="ECO:0007669"/>
    <property type="project" value="InterPro"/>
</dbReference>
<dbReference type="Pfam" id="PF00071">
    <property type="entry name" value="Ras"/>
    <property type="match status" value="1"/>
</dbReference>
<evidence type="ECO:0000256" key="3">
    <source>
        <dbReference type="ARBA" id="ARBA00022801"/>
    </source>
</evidence>
<dbReference type="SUPFAM" id="SSF52540">
    <property type="entry name" value="P-loop containing nucleoside triphosphate hydrolases"/>
    <property type="match status" value="1"/>
</dbReference>
<keyword evidence="3 5" id="KW-0378">Hydrolase</keyword>
<dbReference type="EMBL" id="ML978128">
    <property type="protein sequence ID" value="KAF2097497.1"/>
    <property type="molecule type" value="Genomic_DNA"/>
</dbReference>
<evidence type="ECO:0000256" key="2">
    <source>
        <dbReference type="ARBA" id="ARBA00011984"/>
    </source>
</evidence>
<dbReference type="InterPro" id="IPR051065">
    <property type="entry name" value="Ras-related_GTPase"/>
</dbReference>
<comment type="catalytic activity">
    <reaction evidence="4">
        <text>GTP + H2O = GDP + phosphate + H(+)</text>
        <dbReference type="Rhea" id="RHEA:19669"/>
        <dbReference type="ChEBI" id="CHEBI:15377"/>
        <dbReference type="ChEBI" id="CHEBI:15378"/>
        <dbReference type="ChEBI" id="CHEBI:37565"/>
        <dbReference type="ChEBI" id="CHEBI:43474"/>
        <dbReference type="ChEBI" id="CHEBI:58189"/>
        <dbReference type="EC" id="3.6.5.2"/>
    </reaction>
</comment>
<dbReference type="OrthoDB" id="10002389at2759"/>
<dbReference type="EC" id="3.6.5.2" evidence="2"/>
<dbReference type="SMART" id="SM00173">
    <property type="entry name" value="RAS"/>
    <property type="match status" value="1"/>
</dbReference>
<proteinExistence type="inferred from homology"/>
<dbReference type="Proteomes" id="UP000799772">
    <property type="component" value="Unassembled WGS sequence"/>
</dbReference>
<protein>
    <recommendedName>
        <fullName evidence="2">small monomeric GTPase</fullName>
        <ecNumber evidence="2">3.6.5.2</ecNumber>
    </recommendedName>
</protein>
<sequence>MALQTHRPRKRNPAYTVGVFGASKVGVTSILDMYIFGTIIDHAIEGFGFANPHQTTINVERVSPYTERTANMIVSKITHNKLPQELSDLIVDRVIDLQRLNQQECKVEMRQLRLRPEYPTLHHYQLRTCDGILLVYDVTSRESFEYIQTLYDDVKKVFRVALDLRPFPFPLCVVANKVDSSGAREVSTFEGRAYAETINREYFETSFRDFKSLERAMHGITKAIYLYEELPLQFWRKPIAAESELDAEGIQKEEGRSTECARKTPQRNWLNCKVLQTLFGERQPPTPPDEG</sequence>
<evidence type="ECO:0000256" key="1">
    <source>
        <dbReference type="ARBA" id="ARBA00008344"/>
    </source>
</evidence>
<evidence type="ECO:0000313" key="6">
    <source>
        <dbReference type="Proteomes" id="UP000799772"/>
    </source>
</evidence>
<reference evidence="5" key="1">
    <citation type="journal article" date="2020" name="Stud. Mycol.">
        <title>101 Dothideomycetes genomes: a test case for predicting lifestyles and emergence of pathogens.</title>
        <authorList>
            <person name="Haridas S."/>
            <person name="Albert R."/>
            <person name="Binder M."/>
            <person name="Bloem J."/>
            <person name="Labutti K."/>
            <person name="Salamov A."/>
            <person name="Andreopoulos B."/>
            <person name="Baker S."/>
            <person name="Barry K."/>
            <person name="Bills G."/>
            <person name="Bluhm B."/>
            <person name="Cannon C."/>
            <person name="Castanera R."/>
            <person name="Culley D."/>
            <person name="Daum C."/>
            <person name="Ezra D."/>
            <person name="Gonzalez J."/>
            <person name="Henrissat B."/>
            <person name="Kuo A."/>
            <person name="Liang C."/>
            <person name="Lipzen A."/>
            <person name="Lutzoni F."/>
            <person name="Magnuson J."/>
            <person name="Mondo S."/>
            <person name="Nolan M."/>
            <person name="Ohm R."/>
            <person name="Pangilinan J."/>
            <person name="Park H.-J."/>
            <person name="Ramirez L."/>
            <person name="Alfaro M."/>
            <person name="Sun H."/>
            <person name="Tritt A."/>
            <person name="Yoshinaga Y."/>
            <person name="Zwiers L.-H."/>
            <person name="Turgeon B."/>
            <person name="Goodwin S."/>
            <person name="Spatafora J."/>
            <person name="Crous P."/>
            <person name="Grigoriev I."/>
        </authorList>
    </citation>
    <scope>NUCLEOTIDE SEQUENCE</scope>
    <source>
        <strain evidence="5">CBS 133067</strain>
    </source>
</reference>
<keyword evidence="6" id="KW-1185">Reference proteome</keyword>
<name>A0A9P4M7N1_9PEZI</name>
<dbReference type="PANTHER" id="PTHR45704">
    <property type="entry name" value="RAS-LIKE FAMILY MEMBER 11"/>
    <property type="match status" value="1"/>
</dbReference>
<dbReference type="PROSITE" id="PS51421">
    <property type="entry name" value="RAS"/>
    <property type="match status" value="1"/>
</dbReference>
<accession>A0A9P4M7N1</accession>
<dbReference type="InterPro" id="IPR027417">
    <property type="entry name" value="P-loop_NTPase"/>
</dbReference>